<comment type="similarity">
    <text evidence="1">Belongs to the natriuretic peptide family.</text>
</comment>
<feature type="chain" id="PRO_5039951525" evidence="2">
    <location>
        <begin position="25"/>
        <end position="83"/>
    </location>
</feature>
<dbReference type="GO" id="GO:0005576">
    <property type="term" value="C:extracellular region"/>
    <property type="evidence" value="ECO:0007669"/>
    <property type="project" value="InterPro"/>
</dbReference>
<reference evidence="4" key="1">
    <citation type="submission" date="2005-09" db="EMBL/GenBank/DDBJ databases">
        <authorList>
            <person name="Mural R.J."/>
            <person name="Li P.W."/>
            <person name="Adams M.D."/>
            <person name="Amanatides P.G."/>
            <person name="Baden-Tillson H."/>
            <person name="Barnstead M."/>
            <person name="Chin S.H."/>
            <person name="Dew I."/>
            <person name="Evans C.A."/>
            <person name="Ferriera S."/>
            <person name="Flanigan M."/>
            <person name="Fosler C."/>
            <person name="Glodek A."/>
            <person name="Gu Z."/>
            <person name="Holt R.A."/>
            <person name="Jennings D."/>
            <person name="Kraft C.L."/>
            <person name="Lu F."/>
            <person name="Nguyen T."/>
            <person name="Nusskern D.R."/>
            <person name="Pfannkoch C.M."/>
            <person name="Sitter C."/>
            <person name="Sutton G.G."/>
            <person name="Venter J.C."/>
            <person name="Wang Z."/>
            <person name="Woodage T."/>
            <person name="Zheng X.H."/>
            <person name="Zhong F."/>
        </authorList>
    </citation>
    <scope>NUCLEOTIDE SEQUENCE [LARGE SCALE GENOMIC DNA]</scope>
    <source>
        <strain>BN</strain>
        <strain evidence="4">Sprague-Dawley</strain>
    </source>
</reference>
<dbReference type="EMBL" id="CH473968">
    <property type="protein sequence ID" value="EDL81088.1"/>
    <property type="molecule type" value="Genomic_DNA"/>
</dbReference>
<dbReference type="PRINTS" id="PR00711">
    <property type="entry name" value="ANATPEPTIDE"/>
</dbReference>
<dbReference type="AlphaFoldDB" id="A6IU37"/>
<protein>
    <submittedName>
        <fullName evidence="3">Natriuretic peptide type A, isoform CRA_a</fullName>
    </submittedName>
</protein>
<evidence type="ECO:0000313" key="3">
    <source>
        <dbReference type="EMBL" id="EDL81088.1"/>
    </source>
</evidence>
<dbReference type="Proteomes" id="UP000234681">
    <property type="component" value="Chromosome 5"/>
</dbReference>
<dbReference type="GO" id="GO:0005179">
    <property type="term" value="F:hormone activity"/>
    <property type="evidence" value="ECO:0007669"/>
    <property type="project" value="InterPro"/>
</dbReference>
<evidence type="ECO:0000256" key="2">
    <source>
        <dbReference type="SAM" id="SignalP"/>
    </source>
</evidence>
<evidence type="ECO:0000313" key="4">
    <source>
        <dbReference type="Proteomes" id="UP000234681"/>
    </source>
</evidence>
<evidence type="ECO:0000256" key="1">
    <source>
        <dbReference type="ARBA" id="ARBA00009041"/>
    </source>
</evidence>
<evidence type="ECO:0000313" key="5">
    <source>
        <dbReference type="RGD" id="3193"/>
    </source>
</evidence>
<feature type="signal peptide" evidence="2">
    <location>
        <begin position="1"/>
        <end position="24"/>
    </location>
</feature>
<name>A6IU37_RAT</name>
<keyword evidence="2" id="KW-0732">Signal</keyword>
<sequence length="83" mass="9348">MGSFSITKGFFLFLAFWLPGHIGANPVYSAVSNTDLMDFKDWSPERTRLQQLPVPKITAKSARADRKRSQALAVCHTAWSHCH</sequence>
<gene>
    <name evidence="3 5" type="primary">Nppa</name>
    <name evidence="3" type="ORF">rCG_30993</name>
</gene>
<proteinExistence type="inferred from homology"/>
<dbReference type="RGD" id="3193">
    <property type="gene designation" value="Nppa"/>
</dbReference>
<accession>A6IU37</accession>
<dbReference type="InterPro" id="IPR002407">
    <property type="entry name" value="Natriuretic_peptide_atrial"/>
</dbReference>
<organism evidence="3 4">
    <name type="scientific">Rattus norvegicus</name>
    <name type="common">Rat</name>
    <dbReference type="NCBI Taxonomy" id="10116"/>
    <lineage>
        <taxon>Eukaryota</taxon>
        <taxon>Metazoa</taxon>
        <taxon>Chordata</taxon>
        <taxon>Craniata</taxon>
        <taxon>Vertebrata</taxon>
        <taxon>Euteleostomi</taxon>
        <taxon>Mammalia</taxon>
        <taxon>Eutheria</taxon>
        <taxon>Euarchontoglires</taxon>
        <taxon>Glires</taxon>
        <taxon>Rodentia</taxon>
        <taxon>Myomorpha</taxon>
        <taxon>Muroidea</taxon>
        <taxon>Muridae</taxon>
        <taxon>Murinae</taxon>
        <taxon>Rattus</taxon>
    </lineage>
</organism>